<evidence type="ECO:0000256" key="1">
    <source>
        <dbReference type="ARBA" id="ARBA00004141"/>
    </source>
</evidence>
<dbReference type="AlphaFoldDB" id="A0A3B0UJZ6"/>
<evidence type="ECO:0000256" key="4">
    <source>
        <dbReference type="ARBA" id="ARBA00023136"/>
    </source>
</evidence>
<keyword evidence="4 5" id="KW-0472">Membrane</keyword>
<proteinExistence type="predicted"/>
<feature type="transmembrane region" description="Helical" evidence="5">
    <location>
        <begin position="41"/>
        <end position="59"/>
    </location>
</feature>
<gene>
    <name evidence="6" type="ORF">MNBD_BACTEROID06-822</name>
</gene>
<evidence type="ECO:0000256" key="5">
    <source>
        <dbReference type="SAM" id="Phobius"/>
    </source>
</evidence>
<feature type="non-terminal residue" evidence="6">
    <location>
        <position position="1"/>
    </location>
</feature>
<evidence type="ECO:0000256" key="3">
    <source>
        <dbReference type="ARBA" id="ARBA00022989"/>
    </source>
</evidence>
<dbReference type="GO" id="GO:0016020">
    <property type="term" value="C:membrane"/>
    <property type="evidence" value="ECO:0007669"/>
    <property type="project" value="UniProtKB-SubCell"/>
</dbReference>
<accession>A0A3B0UJZ6</accession>
<evidence type="ECO:0008006" key="7">
    <source>
        <dbReference type="Google" id="ProtNLM"/>
    </source>
</evidence>
<keyword evidence="3 5" id="KW-1133">Transmembrane helix</keyword>
<reference evidence="6" key="1">
    <citation type="submission" date="2018-06" db="EMBL/GenBank/DDBJ databases">
        <authorList>
            <person name="Zhirakovskaya E."/>
        </authorList>
    </citation>
    <scope>NUCLEOTIDE SEQUENCE</scope>
</reference>
<dbReference type="EMBL" id="UOES01000133">
    <property type="protein sequence ID" value="VAW26752.1"/>
    <property type="molecule type" value="Genomic_DNA"/>
</dbReference>
<keyword evidence="2 5" id="KW-0812">Transmembrane</keyword>
<organism evidence="6">
    <name type="scientific">hydrothermal vent metagenome</name>
    <dbReference type="NCBI Taxonomy" id="652676"/>
    <lineage>
        <taxon>unclassified sequences</taxon>
        <taxon>metagenomes</taxon>
        <taxon>ecological metagenomes</taxon>
    </lineage>
</organism>
<evidence type="ECO:0000256" key="2">
    <source>
        <dbReference type="ARBA" id="ARBA00022692"/>
    </source>
</evidence>
<comment type="subcellular location">
    <subcellularLocation>
        <location evidence="1">Membrane</location>
        <topology evidence="1">Multi-pass membrane protein</topology>
    </subcellularLocation>
</comment>
<dbReference type="InterPro" id="IPR002781">
    <property type="entry name" value="TM_pro_TauE-like"/>
</dbReference>
<sequence>ALAVFIIEDQVNWVYGLTLAAGNMTGAWIASRWSVGKGDVWIRRFMIIMVTVLAIKLWIG</sequence>
<protein>
    <recommendedName>
        <fullName evidence="7">Membrane transporter protein</fullName>
    </recommendedName>
</protein>
<dbReference type="Pfam" id="PF01925">
    <property type="entry name" value="TauE"/>
    <property type="match status" value="1"/>
</dbReference>
<feature type="transmembrane region" description="Helical" evidence="5">
    <location>
        <begin position="12"/>
        <end position="29"/>
    </location>
</feature>
<name>A0A3B0UJZ6_9ZZZZ</name>
<evidence type="ECO:0000313" key="6">
    <source>
        <dbReference type="EMBL" id="VAW26752.1"/>
    </source>
</evidence>